<evidence type="ECO:0000313" key="1">
    <source>
        <dbReference type="EMBL" id="KAI0053223.1"/>
    </source>
</evidence>
<dbReference type="EMBL" id="MU275841">
    <property type="protein sequence ID" value="KAI0053223.1"/>
    <property type="molecule type" value="Genomic_DNA"/>
</dbReference>
<comment type="caution">
    <text evidence="1">The sequence shown here is derived from an EMBL/GenBank/DDBJ whole genome shotgun (WGS) entry which is preliminary data.</text>
</comment>
<gene>
    <name evidence="1" type="ORF">FA95DRAFT_1568857</name>
</gene>
<evidence type="ECO:0000313" key="2">
    <source>
        <dbReference type="Proteomes" id="UP000814033"/>
    </source>
</evidence>
<reference evidence="1" key="1">
    <citation type="submission" date="2021-02" db="EMBL/GenBank/DDBJ databases">
        <authorList>
            <consortium name="DOE Joint Genome Institute"/>
            <person name="Ahrendt S."/>
            <person name="Looney B.P."/>
            <person name="Miyauchi S."/>
            <person name="Morin E."/>
            <person name="Drula E."/>
            <person name="Courty P.E."/>
            <person name="Chicoki N."/>
            <person name="Fauchery L."/>
            <person name="Kohler A."/>
            <person name="Kuo A."/>
            <person name="Labutti K."/>
            <person name="Pangilinan J."/>
            <person name="Lipzen A."/>
            <person name="Riley R."/>
            <person name="Andreopoulos W."/>
            <person name="He G."/>
            <person name="Johnson J."/>
            <person name="Barry K.W."/>
            <person name="Grigoriev I.V."/>
            <person name="Nagy L."/>
            <person name="Hibbett D."/>
            <person name="Henrissat B."/>
            <person name="Matheny P.B."/>
            <person name="Labbe J."/>
            <person name="Martin F."/>
        </authorList>
    </citation>
    <scope>NUCLEOTIDE SEQUENCE</scope>
    <source>
        <strain evidence="1">FP105234-sp</strain>
    </source>
</reference>
<name>A0ACB8SAM2_9AGAM</name>
<protein>
    <submittedName>
        <fullName evidence="1">Uncharacterized protein</fullName>
    </submittedName>
</protein>
<proteinExistence type="predicted"/>
<reference evidence="1" key="2">
    <citation type="journal article" date="2022" name="New Phytol.">
        <title>Evolutionary transition to the ectomycorrhizal habit in the genomes of a hyperdiverse lineage of mushroom-forming fungi.</title>
        <authorList>
            <person name="Looney B."/>
            <person name="Miyauchi S."/>
            <person name="Morin E."/>
            <person name="Drula E."/>
            <person name="Courty P.E."/>
            <person name="Kohler A."/>
            <person name="Kuo A."/>
            <person name="LaButti K."/>
            <person name="Pangilinan J."/>
            <person name="Lipzen A."/>
            <person name="Riley R."/>
            <person name="Andreopoulos W."/>
            <person name="He G."/>
            <person name="Johnson J."/>
            <person name="Nolan M."/>
            <person name="Tritt A."/>
            <person name="Barry K.W."/>
            <person name="Grigoriev I.V."/>
            <person name="Nagy L.G."/>
            <person name="Hibbett D."/>
            <person name="Henrissat B."/>
            <person name="Matheny P.B."/>
            <person name="Labbe J."/>
            <person name="Martin F.M."/>
        </authorList>
    </citation>
    <scope>NUCLEOTIDE SEQUENCE</scope>
    <source>
        <strain evidence="1">FP105234-sp</strain>
    </source>
</reference>
<dbReference type="Proteomes" id="UP000814033">
    <property type="component" value="Unassembled WGS sequence"/>
</dbReference>
<keyword evidence="2" id="KW-1185">Reference proteome</keyword>
<sequence>MSDMNRAVSQPPEDWDRSEGGIDPTIGSARIAFPSGGVEDSELDRTPKKRSGKRTLSELLKLHAEKGTDVHFTAEEAARLEEVLGQWINSGCSPYESEDDFFSRSQDDSQLSRRSPALDPSGRPRDCVAVVWDRTFVPCQAFAWIFLPELR</sequence>
<accession>A0ACB8SAM2</accession>
<organism evidence="1 2">
    <name type="scientific">Auriscalpium vulgare</name>
    <dbReference type="NCBI Taxonomy" id="40419"/>
    <lineage>
        <taxon>Eukaryota</taxon>
        <taxon>Fungi</taxon>
        <taxon>Dikarya</taxon>
        <taxon>Basidiomycota</taxon>
        <taxon>Agaricomycotina</taxon>
        <taxon>Agaricomycetes</taxon>
        <taxon>Russulales</taxon>
        <taxon>Auriscalpiaceae</taxon>
        <taxon>Auriscalpium</taxon>
    </lineage>
</organism>